<organism evidence="4 5">
    <name type="scientific">Actinomadura rugatobispora</name>
    <dbReference type="NCBI Taxonomy" id="1994"/>
    <lineage>
        <taxon>Bacteria</taxon>
        <taxon>Bacillati</taxon>
        <taxon>Actinomycetota</taxon>
        <taxon>Actinomycetes</taxon>
        <taxon>Streptosporangiales</taxon>
        <taxon>Thermomonosporaceae</taxon>
        <taxon>Actinomadura</taxon>
    </lineage>
</organism>
<gene>
    <name evidence="4" type="ORF">ACFPZN_05885</name>
</gene>
<feature type="transmembrane region" description="Helical" evidence="3">
    <location>
        <begin position="33"/>
        <end position="56"/>
    </location>
</feature>
<keyword evidence="3" id="KW-1133">Transmembrane helix</keyword>
<dbReference type="RefSeq" id="WP_378280762.1">
    <property type="nucleotide sequence ID" value="NZ_JBHSON010000006.1"/>
</dbReference>
<evidence type="ECO:0000256" key="1">
    <source>
        <dbReference type="SAM" id="Coils"/>
    </source>
</evidence>
<name>A0ABW0ZS29_9ACTN</name>
<dbReference type="Proteomes" id="UP001596074">
    <property type="component" value="Unassembled WGS sequence"/>
</dbReference>
<comment type="caution">
    <text evidence="4">The sequence shown here is derived from an EMBL/GenBank/DDBJ whole genome shotgun (WGS) entry which is preliminary data.</text>
</comment>
<accession>A0ABW0ZS29</accession>
<proteinExistence type="predicted"/>
<keyword evidence="1" id="KW-0175">Coiled coil</keyword>
<reference evidence="5" key="1">
    <citation type="journal article" date="2019" name="Int. J. Syst. Evol. Microbiol.">
        <title>The Global Catalogue of Microorganisms (GCM) 10K type strain sequencing project: providing services to taxonomists for standard genome sequencing and annotation.</title>
        <authorList>
            <consortium name="The Broad Institute Genomics Platform"/>
            <consortium name="The Broad Institute Genome Sequencing Center for Infectious Disease"/>
            <person name="Wu L."/>
            <person name="Ma J."/>
        </authorList>
    </citation>
    <scope>NUCLEOTIDE SEQUENCE [LARGE SCALE GENOMIC DNA]</scope>
    <source>
        <strain evidence="5">KCTC 42087</strain>
    </source>
</reference>
<keyword evidence="5" id="KW-1185">Reference proteome</keyword>
<feature type="compositionally biased region" description="Acidic residues" evidence="2">
    <location>
        <begin position="140"/>
        <end position="155"/>
    </location>
</feature>
<keyword evidence="3" id="KW-0812">Transmembrane</keyword>
<feature type="coiled-coil region" evidence="1">
    <location>
        <begin position="55"/>
        <end position="82"/>
    </location>
</feature>
<evidence type="ECO:0000256" key="2">
    <source>
        <dbReference type="SAM" id="MobiDB-lite"/>
    </source>
</evidence>
<protein>
    <submittedName>
        <fullName evidence="4">Uncharacterized protein</fullName>
    </submittedName>
</protein>
<keyword evidence="3" id="KW-0472">Membrane</keyword>
<dbReference type="EMBL" id="JBHSON010000006">
    <property type="protein sequence ID" value="MFC5745137.1"/>
    <property type="molecule type" value="Genomic_DNA"/>
</dbReference>
<evidence type="ECO:0000313" key="5">
    <source>
        <dbReference type="Proteomes" id="UP001596074"/>
    </source>
</evidence>
<feature type="region of interest" description="Disordered" evidence="2">
    <location>
        <begin position="134"/>
        <end position="201"/>
    </location>
</feature>
<evidence type="ECO:0000256" key="3">
    <source>
        <dbReference type="SAM" id="Phobius"/>
    </source>
</evidence>
<evidence type="ECO:0000313" key="4">
    <source>
        <dbReference type="EMBL" id="MFC5745137.1"/>
    </source>
</evidence>
<sequence length="201" mass="21513">MRIPKPVNTVLDWAEGHAGALGTVIALGGAALAAMWVPVLAGFILGLAVGGFVVHLRMSKRIARARREVDDLLRENGALRHRNTVLASGVITREAQMTQALVAIPEDEPLEDPQRTRQLPTLDDELLGVVASAAAPADDLKDDDGPEEEAPEPEEKDAKARKSHRPVQDARAGNTGGDPAGEITDLTDFVGPWRPSDSRRS</sequence>